<dbReference type="AlphaFoldDB" id="A0A6I6GAN9"/>
<evidence type="ECO:0000259" key="1">
    <source>
        <dbReference type="Pfam" id="PF05050"/>
    </source>
</evidence>
<dbReference type="Gene3D" id="3.40.50.150">
    <property type="entry name" value="Vaccinia Virus protein VP39"/>
    <property type="match status" value="1"/>
</dbReference>
<evidence type="ECO:0000313" key="2">
    <source>
        <dbReference type="EMBL" id="QGW29717.1"/>
    </source>
</evidence>
<protein>
    <submittedName>
        <fullName evidence="2">FkbM family methyltransferase</fullName>
    </submittedName>
</protein>
<keyword evidence="2" id="KW-0489">Methyltransferase</keyword>
<dbReference type="GO" id="GO:0008171">
    <property type="term" value="F:O-methyltransferase activity"/>
    <property type="evidence" value="ECO:0007669"/>
    <property type="project" value="TreeGrafter"/>
</dbReference>
<keyword evidence="3" id="KW-1185">Reference proteome</keyword>
<dbReference type="Proteomes" id="UP000426027">
    <property type="component" value="Chromosome"/>
</dbReference>
<dbReference type="InterPro" id="IPR053188">
    <property type="entry name" value="FkbM_Methyltransferase"/>
</dbReference>
<feature type="domain" description="Methyltransferase FkbM" evidence="1">
    <location>
        <begin position="88"/>
        <end position="234"/>
    </location>
</feature>
<dbReference type="InterPro" id="IPR029063">
    <property type="entry name" value="SAM-dependent_MTases_sf"/>
</dbReference>
<dbReference type="SUPFAM" id="SSF53335">
    <property type="entry name" value="S-adenosyl-L-methionine-dependent methyltransferases"/>
    <property type="match status" value="1"/>
</dbReference>
<keyword evidence="2" id="KW-0808">Transferase</keyword>
<dbReference type="InterPro" id="IPR006342">
    <property type="entry name" value="FkbM_mtfrase"/>
</dbReference>
<sequence length="285" mass="32318">MVCYNASHSTAHASCTLGNNMIGGLIHSLTQHLARKKRGTKLFEYLHYLSLEGLNVGNSRPASENGEQHLIQMLSKQFATIDSPVVFDVGANRGDYSQLVLNFMPNCKLYAFEPIPELNTQLKQRFELAANMQIHPLLVSNQVGQQAFFQRHDQNALSSVYNRYHNNEPTKQSVITVNTIIIDAFCSANKIREIHFLKIDAEGHDLFVLQGAKEMLAAKKIHHIQFEFGGSNIDSRTYMRDFFELLSDDFQISRVMEDGLAPLNNYHESLEIFSAANYYAQLKDT</sequence>
<dbReference type="NCBIfam" id="TIGR01444">
    <property type="entry name" value="fkbM_fam"/>
    <property type="match status" value="1"/>
</dbReference>
<reference evidence="2 3" key="1">
    <citation type="submission" date="2019-11" db="EMBL/GenBank/DDBJ databases">
        <authorList>
            <person name="Im W.T."/>
        </authorList>
    </citation>
    <scope>NUCLEOTIDE SEQUENCE [LARGE SCALE GENOMIC DNA]</scope>
    <source>
        <strain evidence="2 3">SB-02</strain>
    </source>
</reference>
<proteinExistence type="predicted"/>
<organism evidence="2 3">
    <name type="scientific">Phnomibacter ginsenosidimutans</name>
    <dbReference type="NCBI Taxonomy" id="2676868"/>
    <lineage>
        <taxon>Bacteria</taxon>
        <taxon>Pseudomonadati</taxon>
        <taxon>Bacteroidota</taxon>
        <taxon>Chitinophagia</taxon>
        <taxon>Chitinophagales</taxon>
        <taxon>Chitinophagaceae</taxon>
        <taxon>Phnomibacter</taxon>
    </lineage>
</organism>
<dbReference type="Pfam" id="PF05050">
    <property type="entry name" value="Methyltransf_21"/>
    <property type="match status" value="1"/>
</dbReference>
<accession>A0A6I6GAN9</accession>
<dbReference type="KEGG" id="fls:GLV81_17765"/>
<evidence type="ECO:0000313" key="3">
    <source>
        <dbReference type="Proteomes" id="UP000426027"/>
    </source>
</evidence>
<dbReference type="PANTHER" id="PTHR36973">
    <property type="entry name" value="SLL1456 PROTEIN-RELATED"/>
    <property type="match status" value="1"/>
</dbReference>
<dbReference type="PANTHER" id="PTHR36973:SF4">
    <property type="entry name" value="NODULATION PROTEIN"/>
    <property type="match status" value="1"/>
</dbReference>
<name>A0A6I6GAN9_9BACT</name>
<dbReference type="GO" id="GO:0032259">
    <property type="term" value="P:methylation"/>
    <property type="evidence" value="ECO:0007669"/>
    <property type="project" value="UniProtKB-KW"/>
</dbReference>
<dbReference type="EMBL" id="CP046566">
    <property type="protein sequence ID" value="QGW29717.1"/>
    <property type="molecule type" value="Genomic_DNA"/>
</dbReference>
<gene>
    <name evidence="2" type="ORF">GLV81_17765</name>
</gene>